<name>A0A414FTY3_9ACTN</name>
<evidence type="ECO:0000256" key="4">
    <source>
        <dbReference type="ARBA" id="ARBA00023172"/>
    </source>
</evidence>
<dbReference type="InterPro" id="IPR010998">
    <property type="entry name" value="Integrase_recombinase_N"/>
</dbReference>
<keyword evidence="4" id="KW-0233">DNA recombination</keyword>
<gene>
    <name evidence="6" type="ORF">DW787_08000</name>
</gene>
<dbReference type="InterPro" id="IPR050090">
    <property type="entry name" value="Tyrosine_recombinase_XerCD"/>
</dbReference>
<dbReference type="Pfam" id="PF00589">
    <property type="entry name" value="Phage_integrase"/>
    <property type="match status" value="1"/>
</dbReference>
<comment type="caution">
    <text evidence="6">The sequence shown here is derived from an EMBL/GenBank/DDBJ whole genome shotgun (WGS) entry which is preliminary data.</text>
</comment>
<dbReference type="EMBL" id="QSJI01000012">
    <property type="protein sequence ID" value="RHD54193.1"/>
    <property type="molecule type" value="Genomic_DNA"/>
</dbReference>
<evidence type="ECO:0000313" key="7">
    <source>
        <dbReference type="Proteomes" id="UP000286050"/>
    </source>
</evidence>
<dbReference type="Proteomes" id="UP000286050">
    <property type="component" value="Unassembled WGS sequence"/>
</dbReference>
<evidence type="ECO:0000256" key="3">
    <source>
        <dbReference type="ARBA" id="ARBA00023125"/>
    </source>
</evidence>
<evidence type="ECO:0000256" key="2">
    <source>
        <dbReference type="ARBA" id="ARBA00022908"/>
    </source>
</evidence>
<dbReference type="InterPro" id="IPR004107">
    <property type="entry name" value="Integrase_SAM-like_N"/>
</dbReference>
<dbReference type="Pfam" id="PF14657">
    <property type="entry name" value="Arm-DNA-bind_4"/>
    <property type="match status" value="1"/>
</dbReference>
<dbReference type="GO" id="GO:0015074">
    <property type="term" value="P:DNA integration"/>
    <property type="evidence" value="ECO:0007669"/>
    <property type="project" value="UniProtKB-KW"/>
</dbReference>
<dbReference type="PROSITE" id="PS51898">
    <property type="entry name" value="TYR_RECOMBINASE"/>
    <property type="match status" value="1"/>
</dbReference>
<evidence type="ECO:0000313" key="6">
    <source>
        <dbReference type="EMBL" id="RHD54193.1"/>
    </source>
</evidence>
<dbReference type="Pfam" id="PF14659">
    <property type="entry name" value="Phage_int_SAM_3"/>
    <property type="match status" value="1"/>
</dbReference>
<dbReference type="GO" id="GO:0003677">
    <property type="term" value="F:DNA binding"/>
    <property type="evidence" value="ECO:0007669"/>
    <property type="project" value="UniProtKB-KW"/>
</dbReference>
<dbReference type="AlphaFoldDB" id="A0A414FTY3"/>
<dbReference type="InterPro" id="IPR028259">
    <property type="entry name" value="AP2-like_int_N"/>
</dbReference>
<evidence type="ECO:0000259" key="5">
    <source>
        <dbReference type="PROSITE" id="PS51898"/>
    </source>
</evidence>
<dbReference type="GO" id="GO:0006310">
    <property type="term" value="P:DNA recombination"/>
    <property type="evidence" value="ECO:0007669"/>
    <property type="project" value="UniProtKB-KW"/>
</dbReference>
<proteinExistence type="inferred from homology"/>
<dbReference type="CDD" id="cd01189">
    <property type="entry name" value="INT_ICEBs1_C_like"/>
    <property type="match status" value="1"/>
</dbReference>
<feature type="domain" description="Tyr recombinase" evidence="5">
    <location>
        <begin position="161"/>
        <end position="344"/>
    </location>
</feature>
<reference evidence="6 7" key="1">
    <citation type="submission" date="2018-08" db="EMBL/GenBank/DDBJ databases">
        <title>A genome reference for cultivated species of the human gut microbiota.</title>
        <authorList>
            <person name="Zou Y."/>
            <person name="Xue W."/>
            <person name="Luo G."/>
        </authorList>
    </citation>
    <scope>NUCLEOTIDE SEQUENCE [LARGE SCALE GENOMIC DNA]</scope>
    <source>
        <strain evidence="6 7">AM30-5LB</strain>
    </source>
</reference>
<dbReference type="InterPro" id="IPR011010">
    <property type="entry name" value="DNA_brk_join_enz"/>
</dbReference>
<comment type="similarity">
    <text evidence="1">Belongs to the 'phage' integrase family.</text>
</comment>
<organism evidence="6 7">
    <name type="scientific">Collinsella intestinalis</name>
    <dbReference type="NCBI Taxonomy" id="147207"/>
    <lineage>
        <taxon>Bacteria</taxon>
        <taxon>Bacillati</taxon>
        <taxon>Actinomycetota</taxon>
        <taxon>Coriobacteriia</taxon>
        <taxon>Coriobacteriales</taxon>
        <taxon>Coriobacteriaceae</taxon>
        <taxon>Collinsella</taxon>
    </lineage>
</organism>
<keyword evidence="2" id="KW-0229">DNA integration</keyword>
<dbReference type="PANTHER" id="PTHR30349">
    <property type="entry name" value="PHAGE INTEGRASE-RELATED"/>
    <property type="match status" value="1"/>
</dbReference>
<keyword evidence="3" id="KW-0238">DNA-binding</keyword>
<accession>A0A414FTY3</accession>
<evidence type="ECO:0000256" key="1">
    <source>
        <dbReference type="ARBA" id="ARBA00008857"/>
    </source>
</evidence>
<dbReference type="Gene3D" id="1.10.150.130">
    <property type="match status" value="1"/>
</dbReference>
<dbReference type="InterPro" id="IPR002104">
    <property type="entry name" value="Integrase_catalytic"/>
</dbReference>
<dbReference type="InterPro" id="IPR013762">
    <property type="entry name" value="Integrase-like_cat_sf"/>
</dbReference>
<protein>
    <submittedName>
        <fullName evidence="6">Site-specific integrase</fullName>
    </submittedName>
</protein>
<dbReference type="Gene3D" id="1.10.443.10">
    <property type="entry name" value="Intergrase catalytic core"/>
    <property type="match status" value="1"/>
</dbReference>
<dbReference type="PANTHER" id="PTHR30349:SF64">
    <property type="entry name" value="PROPHAGE INTEGRASE INTD-RELATED"/>
    <property type="match status" value="1"/>
</dbReference>
<dbReference type="SUPFAM" id="SSF56349">
    <property type="entry name" value="DNA breaking-rejoining enzymes"/>
    <property type="match status" value="1"/>
</dbReference>
<sequence>MSVNRDRKRGTWMVQVRYRDMFGVWHKTTKRGFKAKSEAKAWEASFRARMDGMLDMVFSQFYEVYAEDMRPRLKESTWATKEHMIRTKILPYFADMKMCDIRPADVVRWENWLLSLDLSPTYVRTIVNQLSAIMNHAVRFYRLPANPVLAAGKVGSKRPEQEMKFWTPEEYRLFSESVADKPDVYHAYDIMYFTGLRVGELLALTPASIDLDRSLILVRGTYQRIKGKDTITSPKTKHSVRDVLMPDFLRDELADYLATRPDLKADERIFAFTAHRLRHEMKRGAEAAGVKPIRIHDLRHSHAALLIDLGFSAQVIADRLGHSTVEVTSTYSHLFPSVQQSLAAALNEVGAAHER</sequence>
<dbReference type="RefSeq" id="WP_118272388.1">
    <property type="nucleotide sequence ID" value="NZ_QSJI01000012.1"/>
</dbReference>